<comment type="caution">
    <text evidence="3">The sequence shown here is derived from an EMBL/GenBank/DDBJ whole genome shotgun (WGS) entry which is preliminary data.</text>
</comment>
<dbReference type="AlphaFoldDB" id="A0A9D4G114"/>
<feature type="domain" description="Potassium channel tetramerisation-type BTB" evidence="2">
    <location>
        <begin position="18"/>
        <end position="85"/>
    </location>
</feature>
<dbReference type="Pfam" id="PF02214">
    <property type="entry name" value="BTB_2"/>
    <property type="match status" value="1"/>
</dbReference>
<dbReference type="InterPro" id="IPR003131">
    <property type="entry name" value="T1-type_BTB"/>
</dbReference>
<reference evidence="3" key="2">
    <citation type="submission" date="2020-11" db="EMBL/GenBank/DDBJ databases">
        <authorList>
            <person name="McCartney M.A."/>
            <person name="Auch B."/>
            <person name="Kono T."/>
            <person name="Mallez S."/>
            <person name="Becker A."/>
            <person name="Gohl D.M."/>
            <person name="Silverstein K.A.T."/>
            <person name="Koren S."/>
            <person name="Bechman K.B."/>
            <person name="Herman A."/>
            <person name="Abrahante J.E."/>
            <person name="Garbe J."/>
        </authorList>
    </citation>
    <scope>NUCLEOTIDE SEQUENCE</scope>
    <source>
        <strain evidence="3">Duluth1</strain>
        <tissue evidence="3">Whole animal</tissue>
    </source>
</reference>
<keyword evidence="4" id="KW-1185">Reference proteome</keyword>
<dbReference type="GO" id="GO:0051260">
    <property type="term" value="P:protein homooligomerization"/>
    <property type="evidence" value="ECO:0007669"/>
    <property type="project" value="InterPro"/>
</dbReference>
<dbReference type="Gene3D" id="3.30.710.10">
    <property type="entry name" value="Potassium Channel Kv1.1, Chain A"/>
    <property type="match status" value="1"/>
</dbReference>
<evidence type="ECO:0000259" key="2">
    <source>
        <dbReference type="Pfam" id="PF02214"/>
    </source>
</evidence>
<feature type="compositionally biased region" description="Low complexity" evidence="1">
    <location>
        <begin position="394"/>
        <end position="409"/>
    </location>
</feature>
<evidence type="ECO:0000256" key="1">
    <source>
        <dbReference type="SAM" id="MobiDB-lite"/>
    </source>
</evidence>
<feature type="region of interest" description="Disordered" evidence="1">
    <location>
        <begin position="315"/>
        <end position="431"/>
    </location>
</feature>
<name>A0A9D4G114_DREPO</name>
<organism evidence="3 4">
    <name type="scientific">Dreissena polymorpha</name>
    <name type="common">Zebra mussel</name>
    <name type="synonym">Mytilus polymorpha</name>
    <dbReference type="NCBI Taxonomy" id="45954"/>
    <lineage>
        <taxon>Eukaryota</taxon>
        <taxon>Metazoa</taxon>
        <taxon>Spiralia</taxon>
        <taxon>Lophotrochozoa</taxon>
        <taxon>Mollusca</taxon>
        <taxon>Bivalvia</taxon>
        <taxon>Autobranchia</taxon>
        <taxon>Heteroconchia</taxon>
        <taxon>Euheterodonta</taxon>
        <taxon>Imparidentia</taxon>
        <taxon>Neoheterodontei</taxon>
        <taxon>Myida</taxon>
        <taxon>Dreissenoidea</taxon>
        <taxon>Dreissenidae</taxon>
        <taxon>Dreissena</taxon>
    </lineage>
</organism>
<accession>A0A9D4G114</accession>
<dbReference type="Proteomes" id="UP000828390">
    <property type="component" value="Unassembled WGS sequence"/>
</dbReference>
<feature type="compositionally biased region" description="Polar residues" evidence="1">
    <location>
        <begin position="315"/>
        <end position="393"/>
    </location>
</feature>
<evidence type="ECO:0000313" key="3">
    <source>
        <dbReference type="EMBL" id="KAH3806698.1"/>
    </source>
</evidence>
<dbReference type="SUPFAM" id="SSF54695">
    <property type="entry name" value="POZ domain"/>
    <property type="match status" value="1"/>
</dbReference>
<dbReference type="InterPro" id="IPR011333">
    <property type="entry name" value="SKP1/BTB/POZ_sf"/>
</dbReference>
<dbReference type="PANTHER" id="PTHR14499">
    <property type="entry name" value="POTASSIUM CHANNEL TETRAMERIZATION DOMAIN-CONTAINING"/>
    <property type="match status" value="1"/>
</dbReference>
<reference evidence="3" key="1">
    <citation type="journal article" date="2019" name="bioRxiv">
        <title>The Genome of the Zebra Mussel, Dreissena polymorpha: A Resource for Invasive Species Research.</title>
        <authorList>
            <person name="McCartney M.A."/>
            <person name="Auch B."/>
            <person name="Kono T."/>
            <person name="Mallez S."/>
            <person name="Zhang Y."/>
            <person name="Obille A."/>
            <person name="Becker A."/>
            <person name="Abrahante J.E."/>
            <person name="Garbe J."/>
            <person name="Badalamenti J.P."/>
            <person name="Herman A."/>
            <person name="Mangelson H."/>
            <person name="Liachko I."/>
            <person name="Sullivan S."/>
            <person name="Sone E.D."/>
            <person name="Koren S."/>
            <person name="Silverstein K.A.T."/>
            <person name="Beckman K.B."/>
            <person name="Gohl D.M."/>
        </authorList>
    </citation>
    <scope>NUCLEOTIDE SEQUENCE</scope>
    <source>
        <strain evidence="3">Duluth1</strain>
        <tissue evidence="3">Whole animal</tissue>
    </source>
</reference>
<gene>
    <name evidence="3" type="ORF">DPMN_135022</name>
</gene>
<proteinExistence type="predicted"/>
<evidence type="ECO:0000313" key="4">
    <source>
        <dbReference type="Proteomes" id="UP000828390"/>
    </source>
</evidence>
<feature type="compositionally biased region" description="Polar residues" evidence="1">
    <location>
        <begin position="410"/>
        <end position="422"/>
    </location>
</feature>
<dbReference type="PANTHER" id="PTHR14499:SF136">
    <property type="entry name" value="GH08630P"/>
    <property type="match status" value="1"/>
</dbReference>
<dbReference type="EMBL" id="JAIWYP010000006">
    <property type="protein sequence ID" value="KAH3806698.1"/>
    <property type="molecule type" value="Genomic_DNA"/>
</dbReference>
<protein>
    <recommendedName>
        <fullName evidence="2">Potassium channel tetramerisation-type BTB domain-containing protein</fullName>
    </recommendedName>
</protein>
<sequence>MYYINYLLNNVFQFPEVIELCIGGTHNYTALRSTLTRDENSVLAAMFTGEQPVYKNKEGRYFLNVDGLTFKTVLEYLKFGTFRLLSTSKSWGGGLFGGEFSKIEIKTIYLTASSLKLGQLMEFLENCFPVYADVKLEEYRTSTVGYFESLAQVLASIPPQSLLLQRHFSVRLVNNSDVKSTPACCEHVCQYNVKSSALFGGTVVSSYSVDVLVKVAVEVDCTLLSILCYDLAERGFDVEGRESSCYYVCSKRSNAFGGTHNTQCCRQELFILHFRVHLPTAIVALQDDTFGSVQHASTGGCFGQAQPAQNFFGQAEQTQSSFGKAEPTQSSFGQAKSTKSFFGQAQPNQSLFGQAQPNQSPFGQAQPTQNHFGQAQPTQSPFGQAQPTQSPFVQAQPTQTPFGQTQPNQSLFGQAQPTQRTQVGKGFTFGL</sequence>